<dbReference type="AlphaFoldDB" id="A0A392M0E5"/>
<feature type="transmembrane region" description="Helical" evidence="1">
    <location>
        <begin position="58"/>
        <end position="80"/>
    </location>
</feature>
<dbReference type="EMBL" id="LXQA010001369">
    <property type="protein sequence ID" value="MCH80699.1"/>
    <property type="molecule type" value="Genomic_DNA"/>
</dbReference>
<feature type="transmembrane region" description="Helical" evidence="1">
    <location>
        <begin position="21"/>
        <end position="38"/>
    </location>
</feature>
<gene>
    <name evidence="3" type="ORF">A2U01_0001471</name>
</gene>
<comment type="caution">
    <text evidence="3">The sequence shown here is derived from an EMBL/GenBank/DDBJ whole genome shotgun (WGS) entry which is preliminary data.</text>
</comment>
<feature type="domain" description="PGG" evidence="2">
    <location>
        <begin position="12"/>
        <end position="123"/>
    </location>
</feature>
<reference evidence="3 4" key="1">
    <citation type="journal article" date="2018" name="Front. Plant Sci.">
        <title>Red Clover (Trifolium pratense) and Zigzag Clover (T. medium) - A Picture of Genomic Similarities and Differences.</title>
        <authorList>
            <person name="Dluhosova J."/>
            <person name="Istvanek J."/>
            <person name="Nedelnik J."/>
            <person name="Repkova J."/>
        </authorList>
    </citation>
    <scope>NUCLEOTIDE SEQUENCE [LARGE SCALE GENOMIC DNA]</scope>
    <source>
        <strain evidence="4">cv. 10/8</strain>
        <tissue evidence="3">Leaf</tissue>
    </source>
</reference>
<proteinExistence type="predicted"/>
<dbReference type="PANTHER" id="PTHR24177:SF365">
    <property type="entry name" value="ANKYRIN REPEAT-CONTAINING PROTEIN NPR4-LIKE ISOFORM X1"/>
    <property type="match status" value="1"/>
</dbReference>
<feature type="transmembrane region" description="Helical" evidence="1">
    <location>
        <begin position="167"/>
        <end position="189"/>
    </location>
</feature>
<feature type="transmembrane region" description="Helical" evidence="1">
    <location>
        <begin position="137"/>
        <end position="155"/>
    </location>
</feature>
<evidence type="ECO:0000256" key="1">
    <source>
        <dbReference type="SAM" id="Phobius"/>
    </source>
</evidence>
<keyword evidence="1" id="KW-0472">Membrane</keyword>
<keyword evidence="1" id="KW-0812">Transmembrane</keyword>
<accession>A0A392M0E5</accession>
<name>A0A392M0E5_9FABA</name>
<feature type="transmembrane region" description="Helical" evidence="1">
    <location>
        <begin position="100"/>
        <end position="125"/>
    </location>
</feature>
<dbReference type="InterPro" id="IPR026961">
    <property type="entry name" value="PGG_dom"/>
</dbReference>
<evidence type="ECO:0000259" key="2">
    <source>
        <dbReference type="Pfam" id="PF13962"/>
    </source>
</evidence>
<sequence length="190" mass="20546">MEEHKPLIKEGKEWIKDRSNSCMLVATLIATITFAAAITLPGGNNADGMPQLLQEKKFLVFILSDAVAFFFSLTSILVFIANMNGSYTEEEFVIALPQRLLVGLACLFFAVIATMVAYIAAVSLFLEDRYSTSKIGIPPTVGIALFALLPITLSLELPIFSFGTEVYALLGGPFVTCFVVLVLLGVGAAW</sequence>
<dbReference type="GO" id="GO:0016020">
    <property type="term" value="C:membrane"/>
    <property type="evidence" value="ECO:0007669"/>
    <property type="project" value="TreeGrafter"/>
</dbReference>
<organism evidence="3 4">
    <name type="scientific">Trifolium medium</name>
    <dbReference type="NCBI Taxonomy" id="97028"/>
    <lineage>
        <taxon>Eukaryota</taxon>
        <taxon>Viridiplantae</taxon>
        <taxon>Streptophyta</taxon>
        <taxon>Embryophyta</taxon>
        <taxon>Tracheophyta</taxon>
        <taxon>Spermatophyta</taxon>
        <taxon>Magnoliopsida</taxon>
        <taxon>eudicotyledons</taxon>
        <taxon>Gunneridae</taxon>
        <taxon>Pentapetalae</taxon>
        <taxon>rosids</taxon>
        <taxon>fabids</taxon>
        <taxon>Fabales</taxon>
        <taxon>Fabaceae</taxon>
        <taxon>Papilionoideae</taxon>
        <taxon>50 kb inversion clade</taxon>
        <taxon>NPAAA clade</taxon>
        <taxon>Hologalegina</taxon>
        <taxon>IRL clade</taxon>
        <taxon>Trifolieae</taxon>
        <taxon>Trifolium</taxon>
    </lineage>
</organism>
<dbReference type="Proteomes" id="UP000265520">
    <property type="component" value="Unassembled WGS sequence"/>
</dbReference>
<evidence type="ECO:0000313" key="4">
    <source>
        <dbReference type="Proteomes" id="UP000265520"/>
    </source>
</evidence>
<keyword evidence="4" id="KW-1185">Reference proteome</keyword>
<keyword evidence="1" id="KW-1133">Transmembrane helix</keyword>
<dbReference type="Pfam" id="PF13962">
    <property type="entry name" value="PGG"/>
    <property type="match status" value="1"/>
</dbReference>
<protein>
    <submittedName>
        <fullName evidence="3">Ankyrin repeat protein</fullName>
    </submittedName>
</protein>
<dbReference type="PANTHER" id="PTHR24177">
    <property type="entry name" value="CASKIN"/>
    <property type="match status" value="1"/>
</dbReference>
<evidence type="ECO:0000313" key="3">
    <source>
        <dbReference type="EMBL" id="MCH80699.1"/>
    </source>
</evidence>